<dbReference type="RefSeq" id="WP_193194924.1">
    <property type="nucleotide sequence ID" value="NZ_JACZFR010000069.1"/>
</dbReference>
<evidence type="ECO:0000313" key="2">
    <source>
        <dbReference type="EMBL" id="MFC6631917.1"/>
    </source>
</evidence>
<comment type="caution">
    <text evidence="2">The sequence shown here is derived from an EMBL/GenBank/DDBJ whole genome shotgun (WGS) entry which is preliminary data.</text>
</comment>
<dbReference type="PANTHER" id="PTHR39594:SF1">
    <property type="entry name" value="PROTEIN YCHQ"/>
    <property type="match status" value="1"/>
</dbReference>
<dbReference type="PANTHER" id="PTHR39594">
    <property type="entry name" value="PROTEIN YCHQ"/>
    <property type="match status" value="1"/>
</dbReference>
<dbReference type="PIRSF" id="PIRSF005610">
    <property type="entry name" value="SirB"/>
    <property type="match status" value="1"/>
</dbReference>
<keyword evidence="1" id="KW-0472">Membrane</keyword>
<keyword evidence="1" id="KW-1133">Transmembrane helix</keyword>
<gene>
    <name evidence="2" type="ORF">ACFQBM_01420</name>
</gene>
<dbReference type="Proteomes" id="UP001596425">
    <property type="component" value="Unassembled WGS sequence"/>
</dbReference>
<proteinExistence type="predicted"/>
<feature type="transmembrane region" description="Helical" evidence="1">
    <location>
        <begin position="47"/>
        <end position="65"/>
    </location>
</feature>
<feature type="transmembrane region" description="Helical" evidence="1">
    <location>
        <begin position="6"/>
        <end position="26"/>
    </location>
</feature>
<reference evidence="3" key="1">
    <citation type="journal article" date="2019" name="Int. J. Syst. Evol. Microbiol.">
        <title>The Global Catalogue of Microorganisms (GCM) 10K type strain sequencing project: providing services to taxonomists for standard genome sequencing and annotation.</title>
        <authorList>
            <consortium name="The Broad Institute Genomics Platform"/>
            <consortium name="The Broad Institute Genome Sequencing Center for Infectious Disease"/>
            <person name="Wu L."/>
            <person name="Ma J."/>
        </authorList>
    </citation>
    <scope>NUCLEOTIDE SEQUENCE [LARGE SCALE GENOMIC DNA]</scope>
    <source>
        <strain evidence="3">CGMCC 1.13718</strain>
    </source>
</reference>
<dbReference type="Pfam" id="PF04247">
    <property type="entry name" value="SirB"/>
    <property type="match status" value="1"/>
</dbReference>
<protein>
    <submittedName>
        <fullName evidence="2">SirB2 family protein</fullName>
    </submittedName>
</protein>
<evidence type="ECO:0000313" key="3">
    <source>
        <dbReference type="Proteomes" id="UP001596425"/>
    </source>
</evidence>
<name>A0ABW1YGL4_9GAMM</name>
<dbReference type="InterPro" id="IPR007360">
    <property type="entry name" value="SirB"/>
</dbReference>
<feature type="transmembrane region" description="Helical" evidence="1">
    <location>
        <begin position="71"/>
        <end position="89"/>
    </location>
</feature>
<sequence>MASYSIVKLIHITCAVLSISLFALRVGLDAGGKSQWRRSPLRWVPHVNDSLLLTAAIVLVFLGGWNPLTNHWLAAKILLLFGYIAAGMVALRQTLERGSRLVSALVALLLVALIFYLAMRKPELFQDLLTLN</sequence>
<evidence type="ECO:0000256" key="1">
    <source>
        <dbReference type="SAM" id="Phobius"/>
    </source>
</evidence>
<feature type="transmembrane region" description="Helical" evidence="1">
    <location>
        <begin position="101"/>
        <end position="119"/>
    </location>
</feature>
<dbReference type="EMBL" id="JBHSVR010000001">
    <property type="protein sequence ID" value="MFC6631917.1"/>
    <property type="molecule type" value="Genomic_DNA"/>
</dbReference>
<accession>A0ABW1YGL4</accession>
<keyword evidence="1" id="KW-0812">Transmembrane</keyword>
<organism evidence="2 3">
    <name type="scientific">Microbulbifer taiwanensis</name>
    <dbReference type="NCBI Taxonomy" id="986746"/>
    <lineage>
        <taxon>Bacteria</taxon>
        <taxon>Pseudomonadati</taxon>
        <taxon>Pseudomonadota</taxon>
        <taxon>Gammaproteobacteria</taxon>
        <taxon>Cellvibrionales</taxon>
        <taxon>Microbulbiferaceae</taxon>
        <taxon>Microbulbifer</taxon>
    </lineage>
</organism>
<keyword evidence="3" id="KW-1185">Reference proteome</keyword>